<evidence type="ECO:0000313" key="2">
    <source>
        <dbReference type="EMBL" id="WTW69672.1"/>
    </source>
</evidence>
<dbReference type="CDD" id="cd20623">
    <property type="entry name" value="CYP_unk"/>
    <property type="match status" value="1"/>
</dbReference>
<dbReference type="EMBL" id="CP108313">
    <property type="protein sequence ID" value="WTW69672.1"/>
    <property type="molecule type" value="Genomic_DNA"/>
</dbReference>
<sequence length="417" mass="45239">MTQCPHAAATGTGPAAVHLYGGRFQDEPARLYREMRRDHGPVAPIVLPGDIPAWLVLGYRELHQLTGDPVLFSRDSKLWNQWPAIPDGWPLMPMISRDQPSILYTVGERHSRRSAVISDALEAVNPFELKESTAEFADKLIDSFCSAGTADLIADYAMLMPVRVLAKLLGFSDEKGPALVTAMNDMINGGPTALAGQRHIATSVYELVAERKATPGDDVVSRMLANTSGFTDEDVSRDLMVMLAAGHQPTADWIGNSLRLMLTDDRFAASLSGGRHSVGEAMNEVLWEDTPSQNIAGRWASRDTHLGGRHIKAGDLLVLSLAGANADPQVRTDGSTLTGGNNAFFSFSHGDHRCPFPAQETAEVIARTAIEVILDRLPDVDLAVPEEQLARRPSPWLRGLTDLPARFTPTPALGGQR</sequence>
<dbReference type="PRINTS" id="PR00359">
    <property type="entry name" value="BP450"/>
</dbReference>
<accession>A0AAU2VRC5</accession>
<gene>
    <name evidence="2" type="ORF">OG398_16020</name>
</gene>
<proteinExistence type="inferred from homology"/>
<dbReference type="GO" id="GO:0020037">
    <property type="term" value="F:heme binding"/>
    <property type="evidence" value="ECO:0007669"/>
    <property type="project" value="InterPro"/>
</dbReference>
<evidence type="ECO:0000256" key="1">
    <source>
        <dbReference type="ARBA" id="ARBA00010617"/>
    </source>
</evidence>
<dbReference type="GO" id="GO:0005506">
    <property type="term" value="F:iron ion binding"/>
    <property type="evidence" value="ECO:0007669"/>
    <property type="project" value="InterPro"/>
</dbReference>
<comment type="similarity">
    <text evidence="1">Belongs to the cytochrome P450 family.</text>
</comment>
<organism evidence="2">
    <name type="scientific">Streptomyces sp. NBC_00008</name>
    <dbReference type="NCBI Taxonomy" id="2903610"/>
    <lineage>
        <taxon>Bacteria</taxon>
        <taxon>Bacillati</taxon>
        <taxon>Actinomycetota</taxon>
        <taxon>Actinomycetes</taxon>
        <taxon>Kitasatosporales</taxon>
        <taxon>Streptomycetaceae</taxon>
        <taxon>Streptomyces</taxon>
    </lineage>
</organism>
<dbReference type="InterPro" id="IPR002397">
    <property type="entry name" value="Cyt_P450_B"/>
</dbReference>
<protein>
    <submittedName>
        <fullName evidence="2">Cytochrome P450</fullName>
    </submittedName>
</protein>
<dbReference type="PANTHER" id="PTHR46696">
    <property type="entry name" value="P450, PUTATIVE (EUROFUNG)-RELATED"/>
    <property type="match status" value="1"/>
</dbReference>
<dbReference type="AlphaFoldDB" id="A0AAU2VRC5"/>
<dbReference type="InterPro" id="IPR036396">
    <property type="entry name" value="Cyt_P450_sf"/>
</dbReference>
<dbReference type="PANTHER" id="PTHR46696:SF1">
    <property type="entry name" value="CYTOCHROME P450 YJIB-RELATED"/>
    <property type="match status" value="1"/>
</dbReference>
<dbReference type="Gene3D" id="1.10.630.10">
    <property type="entry name" value="Cytochrome P450"/>
    <property type="match status" value="1"/>
</dbReference>
<name>A0AAU2VRC5_9ACTN</name>
<dbReference type="GO" id="GO:0004497">
    <property type="term" value="F:monooxygenase activity"/>
    <property type="evidence" value="ECO:0007669"/>
    <property type="project" value="InterPro"/>
</dbReference>
<reference evidence="2" key="1">
    <citation type="submission" date="2022-10" db="EMBL/GenBank/DDBJ databases">
        <title>The complete genomes of actinobacterial strains from the NBC collection.</title>
        <authorList>
            <person name="Joergensen T.S."/>
            <person name="Alvarez Arevalo M."/>
            <person name="Sterndorff E.B."/>
            <person name="Faurdal D."/>
            <person name="Vuksanovic O."/>
            <person name="Mourched A.-S."/>
            <person name="Charusanti P."/>
            <person name="Shaw S."/>
            <person name="Blin K."/>
            <person name="Weber T."/>
        </authorList>
    </citation>
    <scope>NUCLEOTIDE SEQUENCE</scope>
    <source>
        <strain evidence="2">NBC_00008</strain>
    </source>
</reference>
<dbReference type="GO" id="GO:0016705">
    <property type="term" value="F:oxidoreductase activity, acting on paired donors, with incorporation or reduction of molecular oxygen"/>
    <property type="evidence" value="ECO:0007669"/>
    <property type="project" value="InterPro"/>
</dbReference>
<dbReference type="SUPFAM" id="SSF48264">
    <property type="entry name" value="Cytochrome P450"/>
    <property type="match status" value="1"/>
</dbReference>